<keyword evidence="7" id="KW-1185">Reference proteome</keyword>
<keyword evidence="4 5" id="KW-0472">Membrane</keyword>
<evidence type="ECO:0000256" key="4">
    <source>
        <dbReference type="ARBA" id="ARBA00023136"/>
    </source>
</evidence>
<comment type="subcellular location">
    <subcellularLocation>
        <location evidence="1">Membrane</location>
        <topology evidence="1">Multi-pass membrane protein</topology>
    </subcellularLocation>
</comment>
<keyword evidence="3 5" id="KW-1133">Transmembrane helix</keyword>
<evidence type="ECO:0000256" key="2">
    <source>
        <dbReference type="ARBA" id="ARBA00022692"/>
    </source>
</evidence>
<evidence type="ECO:0008006" key="8">
    <source>
        <dbReference type="Google" id="ProtNLM"/>
    </source>
</evidence>
<evidence type="ECO:0000313" key="7">
    <source>
        <dbReference type="Proteomes" id="UP001583177"/>
    </source>
</evidence>
<keyword evidence="2 5" id="KW-0812">Transmembrane</keyword>
<dbReference type="Proteomes" id="UP001583177">
    <property type="component" value="Unassembled WGS sequence"/>
</dbReference>
<feature type="transmembrane region" description="Helical" evidence="5">
    <location>
        <begin position="37"/>
        <end position="56"/>
    </location>
</feature>
<sequence>MFDPLQSMLLVRQESSTTTEAQQQGGGFKLYHYDPTVAGAVLFTLLFIGTTAFHCLQLYRSRCWFVFPILIGGIFEFLGYAARAVSGRESPDWTLGPYIAQSLLLLVAPALFAATIYMELGRVISLTGGDSYCLIRKKWLTKLFVCGDVLSFFLQGGGGGYQASGTLEALDLGSRIITVGLFVQLAFFGLFIVAAVHFNIKINRMPTVQSSSSIPWEKHMKALYVASVLIMVRSIFRVAEYLQGFDGYILRHEMYLYIFDAALMFFVMVLFNVIYPGEIASLMQSSKVMDDAFSMGRIPHRRLGSDLGSYA</sequence>
<dbReference type="PANTHER" id="PTHR31465:SF1">
    <property type="entry name" value="PROTEIN RTA1-RELATED"/>
    <property type="match status" value="1"/>
</dbReference>
<feature type="transmembrane region" description="Helical" evidence="5">
    <location>
        <begin position="98"/>
        <end position="118"/>
    </location>
</feature>
<feature type="transmembrane region" description="Helical" evidence="5">
    <location>
        <begin position="176"/>
        <end position="200"/>
    </location>
</feature>
<proteinExistence type="predicted"/>
<dbReference type="Pfam" id="PF04479">
    <property type="entry name" value="RTA1"/>
    <property type="match status" value="1"/>
</dbReference>
<comment type="caution">
    <text evidence="6">The sequence shown here is derived from an EMBL/GenBank/DDBJ whole genome shotgun (WGS) entry which is preliminary data.</text>
</comment>
<protein>
    <recommendedName>
        <fullName evidence="8">RTA1 domain-containing protein</fullName>
    </recommendedName>
</protein>
<organism evidence="6 7">
    <name type="scientific">Diaporthe australafricana</name>
    <dbReference type="NCBI Taxonomy" id="127596"/>
    <lineage>
        <taxon>Eukaryota</taxon>
        <taxon>Fungi</taxon>
        <taxon>Dikarya</taxon>
        <taxon>Ascomycota</taxon>
        <taxon>Pezizomycotina</taxon>
        <taxon>Sordariomycetes</taxon>
        <taxon>Sordariomycetidae</taxon>
        <taxon>Diaporthales</taxon>
        <taxon>Diaporthaceae</taxon>
        <taxon>Diaporthe</taxon>
    </lineage>
</organism>
<dbReference type="PANTHER" id="PTHR31465">
    <property type="entry name" value="PROTEIN RTA1-RELATED"/>
    <property type="match status" value="1"/>
</dbReference>
<reference evidence="6 7" key="1">
    <citation type="journal article" date="2024" name="IMA Fungus">
        <title>IMA Genome - F19 : A genome assembly and annotation guide to empower mycologists, including annotated draft genome sequences of Ceratocystis pirilliformis, Diaporthe australafricana, Fusarium ophioides, Paecilomyces lecythidis, and Sporothrix stenoceras.</title>
        <authorList>
            <person name="Aylward J."/>
            <person name="Wilson A.M."/>
            <person name="Visagie C.M."/>
            <person name="Spraker J."/>
            <person name="Barnes I."/>
            <person name="Buitendag C."/>
            <person name="Ceriani C."/>
            <person name="Del Mar Angel L."/>
            <person name="du Plessis D."/>
            <person name="Fuchs T."/>
            <person name="Gasser K."/>
            <person name="Kramer D."/>
            <person name="Li W."/>
            <person name="Munsamy K."/>
            <person name="Piso A."/>
            <person name="Price J.L."/>
            <person name="Sonnekus B."/>
            <person name="Thomas C."/>
            <person name="van der Nest A."/>
            <person name="van Dijk A."/>
            <person name="van Heerden A."/>
            <person name="van Vuuren N."/>
            <person name="Yilmaz N."/>
            <person name="Duong T.A."/>
            <person name="van der Merwe N.A."/>
            <person name="Wingfield M.J."/>
            <person name="Wingfield B.D."/>
        </authorList>
    </citation>
    <scope>NUCLEOTIDE SEQUENCE [LARGE SCALE GENOMIC DNA]</scope>
    <source>
        <strain evidence="6 7">CMW 18300</strain>
    </source>
</reference>
<feature type="transmembrane region" description="Helical" evidence="5">
    <location>
        <begin position="254"/>
        <end position="275"/>
    </location>
</feature>
<evidence type="ECO:0000256" key="5">
    <source>
        <dbReference type="SAM" id="Phobius"/>
    </source>
</evidence>
<dbReference type="InterPro" id="IPR007568">
    <property type="entry name" value="RTA1"/>
</dbReference>
<evidence type="ECO:0000256" key="3">
    <source>
        <dbReference type="ARBA" id="ARBA00022989"/>
    </source>
</evidence>
<feature type="transmembrane region" description="Helical" evidence="5">
    <location>
        <begin position="221"/>
        <end position="242"/>
    </location>
</feature>
<feature type="transmembrane region" description="Helical" evidence="5">
    <location>
        <begin position="63"/>
        <end position="86"/>
    </location>
</feature>
<name>A0ABR3Y8E3_9PEZI</name>
<feature type="transmembrane region" description="Helical" evidence="5">
    <location>
        <begin position="139"/>
        <end position="156"/>
    </location>
</feature>
<gene>
    <name evidence="6" type="ORF">Daus18300_000146</name>
</gene>
<accession>A0ABR3Y8E3</accession>
<dbReference type="EMBL" id="JAWRVE010000001">
    <property type="protein sequence ID" value="KAL1884037.1"/>
    <property type="molecule type" value="Genomic_DNA"/>
</dbReference>
<evidence type="ECO:0000313" key="6">
    <source>
        <dbReference type="EMBL" id="KAL1884037.1"/>
    </source>
</evidence>
<evidence type="ECO:0000256" key="1">
    <source>
        <dbReference type="ARBA" id="ARBA00004141"/>
    </source>
</evidence>